<name>A0A9P7JIB0_9AGAM</name>
<dbReference type="AlphaFoldDB" id="A0A9P7JIB0"/>
<proteinExistence type="predicted"/>
<dbReference type="Proteomes" id="UP000807769">
    <property type="component" value="Unassembled WGS sequence"/>
</dbReference>
<dbReference type="GeneID" id="64632035"/>
<keyword evidence="3" id="KW-1185">Reference proteome</keyword>
<sequence length="729" mass="83642">MTLWSIEGKNIVGLGDIILGAMKGTRRMRTADISCPICKKQYESHEAIVDHLNSADSCYMAASEMLPAPKGLKRAPESNVKGKYHPTSGYHYILPEHPPPHNIFQEMQEHDLQPQQTVNPWYPFDGPGEWLLGRFLVENLSQTQIDQFLKLEWRPSFKSKDELFFFLESLPGHGPKWQCTEFQIKGYESIQPIYLIWRDALEVMKQLFANPIYTNHMCYDPHIVHNGTEREIGEFWTTCGLKMHPLFLTIGNIQLDVQMKATSHAWRCVAFMPTPTFLVNLDYQTLLQSHLWHRCMDFIMSNLKVAVRVGEFMADPSAHWHHCFTPLISHIADLPEQLMIACFNKEVKKLHLSGIHLPFWRNWRSANPAKFLTPEILHTLLKFFFDHVLKSQHKHIGVCHFGSGVSHVKQMTGREHQDIQRTIVPTMWGAAPPDFIYLAQNLVHTPTSIRNMTYALNEFHRYKHAIITAEAWQGKGRVKDDFFIPKLELMQSFTRIIQHVSSLMQYSADKTSCQKDFVKQIAQILNWEEAICLFKLYTLLSSSSTMASRQSGNPLINAIITEDDEVAATDTDPALLWISCINPEAQKCLHSPWPVHNHFLKGIMSNNVRVAFNITLNPSRKRLAASDLQSMYHIPDFLPVFYNFIAMRGHADLNTQLNQLLFNVWYKFRIQLHSTFNEHSIMPSQVMQADPPSEAFPSGHCDAMLVGQSDGSTLYSTASPFVAQVRAVF</sequence>
<dbReference type="EMBL" id="JABBWG010000004">
    <property type="protein sequence ID" value="KAG1823965.1"/>
    <property type="molecule type" value="Genomic_DNA"/>
</dbReference>
<dbReference type="InterPro" id="IPR049233">
    <property type="entry name" value="DUF6830"/>
</dbReference>
<dbReference type="RefSeq" id="XP_041198025.1">
    <property type="nucleotide sequence ID" value="XM_041338019.1"/>
</dbReference>
<dbReference type="Pfam" id="PF20722">
    <property type="entry name" value="DUF6830"/>
    <property type="match status" value="1"/>
</dbReference>
<evidence type="ECO:0000313" key="2">
    <source>
        <dbReference type="EMBL" id="KAG1823965.1"/>
    </source>
</evidence>
<dbReference type="OrthoDB" id="2645413at2759"/>
<dbReference type="Pfam" id="PF18759">
    <property type="entry name" value="Plavaka"/>
    <property type="match status" value="2"/>
</dbReference>
<reference evidence="2" key="1">
    <citation type="journal article" date="2020" name="New Phytol.">
        <title>Comparative genomics reveals dynamic genome evolution in host specialist ectomycorrhizal fungi.</title>
        <authorList>
            <person name="Lofgren L.A."/>
            <person name="Nguyen N.H."/>
            <person name="Vilgalys R."/>
            <person name="Ruytinx J."/>
            <person name="Liao H.L."/>
            <person name="Branco S."/>
            <person name="Kuo A."/>
            <person name="LaButti K."/>
            <person name="Lipzen A."/>
            <person name="Andreopoulos W."/>
            <person name="Pangilinan J."/>
            <person name="Riley R."/>
            <person name="Hundley H."/>
            <person name="Na H."/>
            <person name="Barry K."/>
            <person name="Grigoriev I.V."/>
            <person name="Stajich J.E."/>
            <person name="Kennedy P.G."/>
        </authorList>
    </citation>
    <scope>NUCLEOTIDE SEQUENCE</scope>
    <source>
        <strain evidence="2">MN1</strain>
    </source>
</reference>
<comment type="caution">
    <text evidence="2">The sequence shown here is derived from an EMBL/GenBank/DDBJ whole genome shotgun (WGS) entry which is preliminary data.</text>
</comment>
<organism evidence="2 3">
    <name type="scientific">Suillus subaureus</name>
    <dbReference type="NCBI Taxonomy" id="48587"/>
    <lineage>
        <taxon>Eukaryota</taxon>
        <taxon>Fungi</taxon>
        <taxon>Dikarya</taxon>
        <taxon>Basidiomycota</taxon>
        <taxon>Agaricomycotina</taxon>
        <taxon>Agaricomycetes</taxon>
        <taxon>Agaricomycetidae</taxon>
        <taxon>Boletales</taxon>
        <taxon>Suillineae</taxon>
        <taxon>Suillaceae</taxon>
        <taxon>Suillus</taxon>
    </lineage>
</organism>
<gene>
    <name evidence="2" type="ORF">BJ212DRAFT_1444833</name>
</gene>
<evidence type="ECO:0000259" key="1">
    <source>
        <dbReference type="Pfam" id="PF20722"/>
    </source>
</evidence>
<dbReference type="InterPro" id="IPR041078">
    <property type="entry name" value="Plavaka"/>
</dbReference>
<protein>
    <recommendedName>
        <fullName evidence="1">DUF6830 domain-containing protein</fullName>
    </recommendedName>
</protein>
<evidence type="ECO:0000313" key="3">
    <source>
        <dbReference type="Proteomes" id="UP000807769"/>
    </source>
</evidence>
<accession>A0A9P7JIB0</accession>
<feature type="domain" description="DUF6830" evidence="1">
    <location>
        <begin position="607"/>
        <end position="710"/>
    </location>
</feature>